<protein>
    <submittedName>
        <fullName evidence="1">Uncharacterized protein</fullName>
    </submittedName>
</protein>
<keyword evidence="2" id="KW-1185">Reference proteome</keyword>
<gene>
    <name evidence="1" type="ORF">Rhe02_64990</name>
</gene>
<dbReference type="EMBL" id="BONY01000049">
    <property type="protein sequence ID" value="GIH08432.1"/>
    <property type="molecule type" value="Genomic_DNA"/>
</dbReference>
<organism evidence="1 2">
    <name type="scientific">Rhizocola hellebori</name>
    <dbReference type="NCBI Taxonomy" id="1392758"/>
    <lineage>
        <taxon>Bacteria</taxon>
        <taxon>Bacillati</taxon>
        <taxon>Actinomycetota</taxon>
        <taxon>Actinomycetes</taxon>
        <taxon>Micromonosporales</taxon>
        <taxon>Micromonosporaceae</taxon>
        <taxon>Rhizocola</taxon>
    </lineage>
</organism>
<name>A0A8J3QE95_9ACTN</name>
<dbReference type="RefSeq" id="WP_203912187.1">
    <property type="nucleotide sequence ID" value="NZ_BONY01000049.1"/>
</dbReference>
<evidence type="ECO:0000313" key="1">
    <source>
        <dbReference type="EMBL" id="GIH08432.1"/>
    </source>
</evidence>
<evidence type="ECO:0000313" key="2">
    <source>
        <dbReference type="Proteomes" id="UP000612899"/>
    </source>
</evidence>
<accession>A0A8J3QE95</accession>
<dbReference type="AlphaFoldDB" id="A0A8J3QE95"/>
<reference evidence="1" key="1">
    <citation type="submission" date="2021-01" db="EMBL/GenBank/DDBJ databases">
        <title>Whole genome shotgun sequence of Rhizocola hellebori NBRC 109834.</title>
        <authorList>
            <person name="Komaki H."/>
            <person name="Tamura T."/>
        </authorList>
    </citation>
    <scope>NUCLEOTIDE SEQUENCE</scope>
    <source>
        <strain evidence="1">NBRC 109834</strain>
    </source>
</reference>
<sequence>MTLAALFAADPVAGVLRVLQEADAALTAVEVKKALQASGVTKAAADESWPAVQKRIRTHEDIVVEGNRYRYQAQAPELSALEALDVLVHEELTAPRKAQLAETVRAALTAAPQPDLETAARQRQAQVDAVKLLAELASEVEELLANETEPAVMIRQVRAWVKRSGLDPVGRAGEETKFDRKTHRPVDGQIRDGATVFVVRPGYIWKAPEKDLLIGKAVVEE</sequence>
<proteinExistence type="predicted"/>
<comment type="caution">
    <text evidence="1">The sequence shown here is derived from an EMBL/GenBank/DDBJ whole genome shotgun (WGS) entry which is preliminary data.</text>
</comment>
<dbReference type="Proteomes" id="UP000612899">
    <property type="component" value="Unassembled WGS sequence"/>
</dbReference>